<accession>A0ABM3Y4L4</accession>
<feature type="compositionally biased region" description="Low complexity" evidence="1">
    <location>
        <begin position="1347"/>
        <end position="1362"/>
    </location>
</feature>
<feature type="region of interest" description="Disordered" evidence="1">
    <location>
        <begin position="246"/>
        <end position="266"/>
    </location>
</feature>
<feature type="compositionally biased region" description="Low complexity" evidence="1">
    <location>
        <begin position="1138"/>
        <end position="1161"/>
    </location>
</feature>
<protein>
    <submittedName>
        <fullName evidence="4 5">Microtubule organization protein AKNA isoform X1</fullName>
    </submittedName>
</protein>
<feature type="compositionally biased region" description="Basic and acidic residues" evidence="1">
    <location>
        <begin position="156"/>
        <end position="177"/>
    </location>
</feature>
<feature type="compositionally biased region" description="Low complexity" evidence="1">
    <location>
        <begin position="519"/>
        <end position="530"/>
    </location>
</feature>
<name>A0ABM3Y4L4_ERIEU</name>
<feature type="compositionally biased region" description="Basic and acidic residues" evidence="1">
    <location>
        <begin position="1162"/>
        <end position="1173"/>
    </location>
</feature>
<feature type="region of interest" description="Disordered" evidence="1">
    <location>
        <begin position="903"/>
        <end position="926"/>
    </location>
</feature>
<feature type="region of interest" description="Disordered" evidence="1">
    <location>
        <begin position="951"/>
        <end position="991"/>
    </location>
</feature>
<evidence type="ECO:0000256" key="1">
    <source>
        <dbReference type="SAM" id="MobiDB-lite"/>
    </source>
</evidence>
<sequence length="1421" mass="154683">MASSGTDAHWAESGLGQGPRRRRWAWVDEEQDADENDTWAEDRPLPGASSPELLEDFRLAQQRLQPQGWGPDPPAGDQSEESVEEEFEAEEEDSPESSSLPLNWLPQSLCPDVTEVEPDEALGVPEVEETEESSPQLDCKTSLNVGTKDTSPVALEWDHPLDRLASDKQTGGDKLQECSEVNPTVDLSSARSWGSGTMSLDSTWEEENHGPQSTAPAEALSPSPSQQILNLDNRTRGNVALTTPTEFQDSSTLEAQSLQSPKDRWRREVTNRLSFPQPRGQAWRQNQTSPKLLPSRFTVSLSTPSPSPRPVRKDTLPAREVTTVTGHSSSDTAKYGQGRLNHPLPDLSKVGPRVRFPKNESYHPPKSRSHSKLPQDSARPLIFKSPAEIVREVLLSSGEGCLGKEMPSTHPITRVPQEFQTPEQATKLVHQLQEDYHKLLTKYAEAENTIDQLRLGAKVNLYSDPPQANHSIHMGTMPQATKVLSFTVAQPHSVQRWPSSAEAPQVSEASGWASVEGNPRPSSSSSMPSPKRLPEHENIARGQPWEEQTQMLAARASWFLAKVKSFADLMQAGQLMPQDQLKGFQWLKAAHEGLEEEYLKACREQHLNQRAAGSSKTSGRFDPSRELEAEIFQLGIRLDELKDLMDQNQQVPEQAGSDPPLDSPPVTPSPHQPIQLAAPSGQTPVPATQILGPKPDATSTGPCQPHAHLELSTASSKTEDRPLDLPTPLRNKERQMEQDFHGLLEQYLSVKSLPEALRMEEEEGLVVATEKEEEEEQNQACILEVDGLSPAPGKAEPTTLPLVQAERSHKAPPEEPMEQRGTEQPADFLASSTRDGHLPGLGMARKDPPGPGRPPLSRGAKSAGSHESSLTSLEGSGVSEHLTQKSLCQSSGLHLEESWMVSPETDSGFVGSETSRVSPFTQTPEHRLSHISVPETSAQLFSASLPRDGASHLQIQGPRVPRRAPGPSLPRNQLHRHLSSQNSALKQRAPSYSLERVLAAKRAAPGSECKGKTQLSEQLPPSTTIASPPTPAPEVLPHGRTETNTAFLLTRMGRDQAIHELQEEVSRLRLQLEDSVHRSPQCSPMHPTSTHITRVQDQPPDSSAAWGAHYGSKSTERLSCEPGGTEQAVPAVRRRARSSSVPREVPRLSLSSESEPASPRLFSEKSKSAEDHVQATQDGARGVGSTRRQDRVTFRGQYTGQEYHVLTPRDVPRGSRTVSCPHCQPGQTQDAGGTVSRDPLGLSLTALRRCPVCSQAGSSAEGHGPDSVPSGPEKAATRRNAPSTSSSKQRSQQAGSPQRPPPGLWYLAATPPAPVPPAFAYVSSVPVLPYPSATVYYAPLGTTSASAAQPAANQPSTASSQPTQGHQHSIQLDLEDLEELNKALSRAVQAAQSIRSTTKQMSRSLSADLRQARSLRGSCLF</sequence>
<feature type="compositionally biased region" description="Polar residues" evidence="1">
    <location>
        <begin position="139"/>
        <end position="150"/>
    </location>
</feature>
<evidence type="ECO:0000259" key="2">
    <source>
        <dbReference type="Pfam" id="PF12443"/>
    </source>
</evidence>
<dbReference type="RefSeq" id="XP_060056010.1">
    <property type="nucleotide sequence ID" value="XM_060200027.1"/>
</dbReference>
<feature type="compositionally biased region" description="Basic and acidic residues" evidence="1">
    <location>
        <begin position="806"/>
        <end position="821"/>
    </location>
</feature>
<dbReference type="InterPro" id="IPR052655">
    <property type="entry name" value="AKNA_Centrosome-Trans_reg"/>
</dbReference>
<dbReference type="GeneID" id="103116819"/>
<evidence type="ECO:0000313" key="3">
    <source>
        <dbReference type="Proteomes" id="UP001652624"/>
    </source>
</evidence>
<evidence type="ECO:0000313" key="5">
    <source>
        <dbReference type="RefSeq" id="XP_060056009.1"/>
    </source>
</evidence>
<feature type="region of interest" description="Disordered" evidence="1">
    <location>
        <begin position="1"/>
        <end position="229"/>
    </location>
</feature>
<feature type="compositionally biased region" description="Polar residues" evidence="1">
    <location>
        <begin position="179"/>
        <end position="202"/>
    </location>
</feature>
<feature type="region of interest" description="Disordered" evidence="1">
    <location>
        <begin position="649"/>
        <end position="723"/>
    </location>
</feature>
<feature type="region of interest" description="Disordered" evidence="1">
    <location>
        <begin position="1003"/>
        <end position="1038"/>
    </location>
</feature>
<feature type="compositionally biased region" description="Polar residues" evidence="1">
    <location>
        <begin position="1078"/>
        <end position="1101"/>
    </location>
</feature>
<feature type="compositionally biased region" description="Polar residues" evidence="1">
    <location>
        <begin position="912"/>
        <end position="923"/>
    </location>
</feature>
<feature type="region of interest" description="Disordered" evidence="1">
    <location>
        <begin position="805"/>
        <end position="884"/>
    </location>
</feature>
<dbReference type="RefSeq" id="XP_060056008.1">
    <property type="nucleotide sequence ID" value="XM_060200025.1"/>
</dbReference>
<gene>
    <name evidence="4 5 6" type="primary">AKNA</name>
</gene>
<dbReference type="PANTHER" id="PTHR21510">
    <property type="entry name" value="AKNA DOMAIN-CONTAINING PROTEIN"/>
    <property type="match status" value="1"/>
</dbReference>
<feature type="region of interest" description="Disordered" evidence="1">
    <location>
        <begin position="296"/>
        <end position="378"/>
    </location>
</feature>
<feature type="compositionally biased region" description="Polar residues" evidence="1">
    <location>
        <begin position="1280"/>
        <end position="1296"/>
    </location>
</feature>
<feature type="compositionally biased region" description="Polar residues" evidence="1">
    <location>
        <begin position="322"/>
        <end position="332"/>
    </location>
</feature>
<dbReference type="RefSeq" id="XP_060056009.1">
    <property type="nucleotide sequence ID" value="XM_060200026.1"/>
</dbReference>
<feature type="compositionally biased region" description="Polar residues" evidence="1">
    <location>
        <begin position="246"/>
        <end position="260"/>
    </location>
</feature>
<feature type="compositionally biased region" description="Acidic residues" evidence="1">
    <location>
        <begin position="27"/>
        <end position="39"/>
    </location>
</feature>
<dbReference type="Proteomes" id="UP001652624">
    <property type="component" value="Chromosome 10"/>
</dbReference>
<reference evidence="4 5" key="1">
    <citation type="submission" date="2025-05" db="UniProtKB">
        <authorList>
            <consortium name="RefSeq"/>
        </authorList>
    </citation>
    <scope>IDENTIFICATION</scope>
</reference>
<organism evidence="3 5">
    <name type="scientific">Erinaceus europaeus</name>
    <name type="common">Western European hedgehog</name>
    <dbReference type="NCBI Taxonomy" id="9365"/>
    <lineage>
        <taxon>Eukaryota</taxon>
        <taxon>Metazoa</taxon>
        <taxon>Chordata</taxon>
        <taxon>Craniata</taxon>
        <taxon>Vertebrata</taxon>
        <taxon>Euteleostomi</taxon>
        <taxon>Mammalia</taxon>
        <taxon>Eutheria</taxon>
        <taxon>Laurasiatheria</taxon>
        <taxon>Eulipotyphla</taxon>
        <taxon>Erinaceidae</taxon>
        <taxon>Erinaceinae</taxon>
        <taxon>Erinaceus</taxon>
    </lineage>
</organism>
<keyword evidence="3" id="KW-1185">Reference proteome</keyword>
<feature type="domain" description="AKNA" evidence="2">
    <location>
        <begin position="584"/>
        <end position="682"/>
    </location>
</feature>
<dbReference type="InterPro" id="IPR022150">
    <property type="entry name" value="AKNA_dom"/>
</dbReference>
<dbReference type="Pfam" id="PF12443">
    <property type="entry name" value="AKNA"/>
    <property type="match status" value="1"/>
</dbReference>
<feature type="compositionally biased region" description="Acidic residues" evidence="1">
    <location>
        <begin position="78"/>
        <end position="95"/>
    </location>
</feature>
<proteinExistence type="predicted"/>
<evidence type="ECO:0000313" key="6">
    <source>
        <dbReference type="RefSeq" id="XP_060056010.1"/>
    </source>
</evidence>
<feature type="region of interest" description="Disordered" evidence="1">
    <location>
        <begin position="1347"/>
        <end position="1369"/>
    </location>
</feature>
<feature type="region of interest" description="Disordered" evidence="1">
    <location>
        <begin position="1077"/>
        <end position="1239"/>
    </location>
</feature>
<feature type="compositionally biased region" description="Acidic residues" evidence="1">
    <location>
        <begin position="114"/>
        <end position="132"/>
    </location>
</feature>
<feature type="compositionally biased region" description="Pro residues" evidence="1">
    <location>
        <begin position="661"/>
        <end position="671"/>
    </location>
</feature>
<evidence type="ECO:0000313" key="4">
    <source>
        <dbReference type="RefSeq" id="XP_060056008.1"/>
    </source>
</evidence>
<feature type="compositionally biased region" description="Polar residues" evidence="1">
    <location>
        <begin position="865"/>
        <end position="874"/>
    </location>
</feature>
<dbReference type="PANTHER" id="PTHR21510:SF15">
    <property type="entry name" value="MICROTUBULE ORGANIZATION PROTEIN AKNA"/>
    <property type="match status" value="1"/>
</dbReference>
<feature type="region of interest" description="Disordered" evidence="1">
    <location>
        <begin position="1255"/>
        <end position="1308"/>
    </location>
</feature>
<feature type="region of interest" description="Disordered" evidence="1">
    <location>
        <begin position="495"/>
        <end position="535"/>
    </location>
</feature>